<feature type="compositionally biased region" description="Polar residues" evidence="7">
    <location>
        <begin position="3583"/>
        <end position="3598"/>
    </location>
</feature>
<dbReference type="Pfam" id="PF00078">
    <property type="entry name" value="RVT_1"/>
    <property type="match status" value="1"/>
</dbReference>
<gene>
    <name evidence="10" type="primary">cofG</name>
    <name evidence="10" type="ORF">AK812_SmicGene18259</name>
</gene>
<dbReference type="HAMAP" id="MF_01611">
    <property type="entry name" value="FO_synth_sub1"/>
    <property type="match status" value="1"/>
</dbReference>
<dbReference type="GO" id="GO:0046872">
    <property type="term" value="F:metal ion binding"/>
    <property type="evidence" value="ECO:0007669"/>
    <property type="project" value="UniProtKB-KW"/>
</dbReference>
<dbReference type="InterPro" id="IPR058240">
    <property type="entry name" value="rSAM_sf"/>
</dbReference>
<comment type="catalytic activity">
    <reaction evidence="6">
        <text>5-amino-5-(4-hydroxybenzyl)-6-(D-ribitylimino)-5,6-dihydrouracil + S-adenosyl-L-methionine = 7,8-didemethyl-8-hydroxy-5-deazariboflavin + 5'-deoxyadenosine + L-methionine + NH4(+) + H(+)</text>
        <dbReference type="Rhea" id="RHEA:55204"/>
        <dbReference type="ChEBI" id="CHEBI:15378"/>
        <dbReference type="ChEBI" id="CHEBI:17319"/>
        <dbReference type="ChEBI" id="CHEBI:28938"/>
        <dbReference type="ChEBI" id="CHEBI:57844"/>
        <dbReference type="ChEBI" id="CHEBI:59789"/>
        <dbReference type="ChEBI" id="CHEBI:59904"/>
        <dbReference type="ChEBI" id="CHEBI:85936"/>
        <dbReference type="EC" id="4.3.1.32"/>
    </reaction>
</comment>
<feature type="compositionally biased region" description="Low complexity" evidence="7">
    <location>
        <begin position="1649"/>
        <end position="1658"/>
    </location>
</feature>
<keyword evidence="11" id="KW-1185">Reference proteome</keyword>
<feature type="domain" description="Radical SAM core" evidence="9">
    <location>
        <begin position="9"/>
        <end position="306"/>
    </location>
</feature>
<evidence type="ECO:0000313" key="10">
    <source>
        <dbReference type="EMBL" id="OLP99210.1"/>
    </source>
</evidence>
<dbReference type="InterPro" id="IPR013785">
    <property type="entry name" value="Aldolase_TIM"/>
</dbReference>
<comment type="caution">
    <text evidence="10">The sequence shown here is derived from an EMBL/GenBank/DDBJ whole genome shotgun (WGS) entry which is preliminary data.</text>
</comment>
<dbReference type="GO" id="GO:0044689">
    <property type="term" value="F:7,8-didemethyl-8-hydroxy-5-deazariboflavin synthase activity"/>
    <property type="evidence" value="ECO:0007669"/>
    <property type="project" value="UniProtKB-EC"/>
</dbReference>
<dbReference type="PROSITE" id="PS50878">
    <property type="entry name" value="RT_POL"/>
    <property type="match status" value="1"/>
</dbReference>
<dbReference type="SUPFAM" id="SSF56219">
    <property type="entry name" value="DNase I-like"/>
    <property type="match status" value="1"/>
</dbReference>
<feature type="region of interest" description="Disordered" evidence="7">
    <location>
        <begin position="1599"/>
        <end position="1658"/>
    </location>
</feature>
<dbReference type="SMART" id="SM00729">
    <property type="entry name" value="Elp3"/>
    <property type="match status" value="1"/>
</dbReference>
<name>A0A1Q9DVM3_SYMMI</name>
<dbReference type="InterPro" id="IPR043502">
    <property type="entry name" value="DNA/RNA_pol_sf"/>
</dbReference>
<organism evidence="10 11">
    <name type="scientific">Symbiodinium microadriaticum</name>
    <name type="common">Dinoflagellate</name>
    <name type="synonym">Zooxanthella microadriatica</name>
    <dbReference type="NCBI Taxonomy" id="2951"/>
    <lineage>
        <taxon>Eukaryota</taxon>
        <taxon>Sar</taxon>
        <taxon>Alveolata</taxon>
        <taxon>Dinophyceae</taxon>
        <taxon>Suessiales</taxon>
        <taxon>Symbiodiniaceae</taxon>
        <taxon>Symbiodinium</taxon>
    </lineage>
</organism>
<feature type="compositionally biased region" description="Acidic residues" evidence="7">
    <location>
        <begin position="3853"/>
        <end position="3865"/>
    </location>
</feature>
<dbReference type="NCBIfam" id="NF004884">
    <property type="entry name" value="PRK06245.1"/>
    <property type="match status" value="1"/>
</dbReference>
<dbReference type="InterPro" id="IPR029063">
    <property type="entry name" value="SAM-dependent_MTases_sf"/>
</dbReference>
<dbReference type="PROSITE" id="PS51918">
    <property type="entry name" value="RADICAL_SAM"/>
    <property type="match status" value="1"/>
</dbReference>
<dbReference type="InterPro" id="IPR007197">
    <property type="entry name" value="rSAM"/>
</dbReference>
<evidence type="ECO:0000256" key="6">
    <source>
        <dbReference type="ARBA" id="ARBA00048974"/>
    </source>
</evidence>
<dbReference type="SUPFAM" id="SSF56672">
    <property type="entry name" value="DNA/RNA polymerases"/>
    <property type="match status" value="1"/>
</dbReference>
<dbReference type="EMBL" id="LSRX01000370">
    <property type="protein sequence ID" value="OLP99210.1"/>
    <property type="molecule type" value="Genomic_DNA"/>
</dbReference>
<evidence type="ECO:0000256" key="5">
    <source>
        <dbReference type="ARBA" id="ARBA00023014"/>
    </source>
</evidence>
<dbReference type="InterPro" id="IPR057191">
    <property type="entry name" value="DUF7869"/>
</dbReference>
<evidence type="ECO:0000256" key="4">
    <source>
        <dbReference type="ARBA" id="ARBA00023004"/>
    </source>
</evidence>
<evidence type="ECO:0000259" key="9">
    <source>
        <dbReference type="PROSITE" id="PS51918"/>
    </source>
</evidence>
<keyword evidence="4" id="KW-0408">Iron</keyword>
<dbReference type="Pfam" id="PF25273">
    <property type="entry name" value="DUF7869"/>
    <property type="match status" value="1"/>
</dbReference>
<dbReference type="InterPro" id="IPR011009">
    <property type="entry name" value="Kinase-like_dom_sf"/>
</dbReference>
<feature type="domain" description="Reverse transcriptase" evidence="8">
    <location>
        <begin position="858"/>
        <end position="1172"/>
    </location>
</feature>
<feature type="region of interest" description="Disordered" evidence="7">
    <location>
        <begin position="3954"/>
        <end position="4007"/>
    </location>
</feature>
<dbReference type="PANTHER" id="PTHR33153">
    <property type="entry name" value="MYND-TYPE DOMAIN-CONTAINING PROTEIN"/>
    <property type="match status" value="1"/>
</dbReference>
<evidence type="ECO:0000313" key="11">
    <source>
        <dbReference type="Proteomes" id="UP000186817"/>
    </source>
</evidence>
<evidence type="ECO:0000259" key="8">
    <source>
        <dbReference type="PROSITE" id="PS50878"/>
    </source>
</evidence>
<evidence type="ECO:0000256" key="3">
    <source>
        <dbReference type="ARBA" id="ARBA00022723"/>
    </source>
</evidence>
<feature type="compositionally biased region" description="Acidic residues" evidence="7">
    <location>
        <begin position="3987"/>
        <end position="4007"/>
    </location>
</feature>
<feature type="compositionally biased region" description="Acidic residues" evidence="7">
    <location>
        <begin position="3971"/>
        <end position="3980"/>
    </location>
</feature>
<dbReference type="InterPro" id="IPR019939">
    <property type="entry name" value="CofG_family"/>
</dbReference>
<dbReference type="InterPro" id="IPR036691">
    <property type="entry name" value="Endo/exonu/phosph_ase_sf"/>
</dbReference>
<sequence>MQVKPRQEVTYSPSYTMIPSYECFNVCTYCNFRSPVTKVCPAARGKRGRGGFHMEVNENNAEFIANRRSIVFHNHFILGKESAPESPMDKKSPKEALSKDLARQRLEAPSLRAAGVDEILVMAGEVHPKAANRAAWVSRAESICSLALERGFLPHTNIGPLSPEEMGRLKAVNASMGLMLEQAASLSVHRFAPSKQPSVRLEQLRQAGELRVPFTTGLLIGIGEDARQRLQSLELLAQLAEEFGHIQEVILQPHSLGSGQRLQPETQSQESPKALFGSDALDALPDLVSEARKMLPQEVQIQVPPNLFLHGSHSKTGCFQGRGWDTLLECLERGARDLGGISPRDEVNPDYNFPDLPPVYPRHFDWLPPRVQAVLQQRLGPTQRPAAAAELGGQQLTPVQASAEFSVAGWYCISSASEYVPTVEADGVMVLLSPEVPTNTVRWKEHLKGRLLETRFDWHGARTTVLAVYQHVWSPAKTVQANKQDRAAVLKSLSRSVRRVPARDTLVIAGDFNSSVSPTPRLIGPRTLTPQEARPDEAELTNFVRTHNLAVLNTWQVSSPHTFVQGDSRTQIDFLLTKVSSSGGSAKQAAPLANFPLGRWKTGGHLPLLAKIKPVRHWHLPGPRVKPLKHDSEALQKAVRQGLPIVTDMQKWVRDHVHQGMSPPEWDALLSKATQHFFPKLPAPPQVDSADTILARRMWRARRSSEQNRTAEDPDMAALMLQHQKAVRQAKKNKADAFLAEVDAAINAGDQFVAYKVLKKLRPWQPSQKAQLKDSKGYLLSPTGELQELRKYATDVFGKYPRLQDNFVELPTLAATTLAKHIASIKPGKAVPKGAAPAASWKICAQPIAEALVQYCSSLPPDENLDDGLLSADLCLIPKPGKPADKPTQLRPLGILRPDAKGLAGAAREMLAPHVIPFMKPLPQFAYLPGRGLSDAQSRVVQHLREVRQIGRSAKPSREDRKRGLGPPSLVGGITFALDLSQAFDTVSRQDILDQLQALSVEPGLVSLVHGLHHSSKYRLHAQGGYTEVETTTGIKQGCKLAPTLFSVLTGRLLHMLIDTFKLEAVQQHLTGYADDISVHKTIRSRRDLQLAHDLIQALLAAVGRLRLRVNPTKCSVMVRLSGTEAPSVMRRHTCWLPDASGELRKHWRIGTNKAYPAFRLEGQIKYLGIIISYSRYELLTLRHRLAEAGKKIQQVRKYIYNRRVASPAARLRVWFATVWATAVTGLPEVGLSPESARLLRGWYAQKLRSVLNQPAHITHVTTADLLRLHKLQDPVDKIIRRMKGRIARLRKRSRSVTEAAADVSLHSHILIDLDRILQEAQAIPAATQATQAPAYGCHICQAAFDTAHGLRMHTAKMHRDSLSRFIPPTFDRELHAKDGMPVCAACNRSFKQWKGLRDHLLSGACPAPDALRTITSSGTLSSSSSEMLQLQELRREVQGSTRSQLAKQAALPSAQILQHRCVVCGFWTPDHTNQGLLVLATDTPLLHDSGTWSCTTSDSGDSVLKRLFPPANTADHADLYTGNAGTASAATDSFGGRFDGRQQDASEFYTALTSQGVGDLQVSIPVWDEGQTRTWYRYKVRAGVFHIGAEETTLYARLNSPDAKRPRGGRSPVPEDTDMTDKPQLKFTEARGALGRGSGGSGDRHSAPRAAPARRITALRPEELTQGFLLHEEQLALLQHQVSIVFKFPEDAPMARSLMQAVREWQAEHKAGTAHPWGSCAHYTAASLLKEHRRKTTTAVLSSHGSVFLSNCFVSSFFSRPVRNRVAAMAAWTVMDPAKEARAVLDAMAQSLLDDPSMPTPAPIQTPPADVLRALMSGNIAGQAIGKGNSSEVHACQSNPRFVIRTVRQQDEVEWQRELSRLRRVPALSVITTVFATSGRSSLMPRLWPIPRGALRTTEVIRLKYDISAALEMLHRSHIVHADVHADNLMLRAEPPCFVLIDYSGCTGDSVYPLHLGYGASGYGGVTHSPPTLESPRLRSGASHMAGKRPMASSAQPNIAANGEVKQDTATFTSPDSKSDEEGVASLGHNTSKAAGSMARKDKQAQAAGNRAMKDKKAANLCFTGEKEALAHAMKSSTVTNQICGKAMKRKVVSPKKLVRRHHVKQDQMCPAKVAVGLAKFRKVHLVHRQKPGIKKNGAHLFNGSRVFERWMLRGHYESDFAWPVDPGCDLANQIAHSVRYRQEGGVPKKFLAIIAAEWFSGLPLGWTSSIVGAVVAANMKAVVPQPLNEVVAPMDAISLFTGVAGLELGVHRWVWSGKTKTWMLSSEANVKEAAWQDLSGLGFVFPSCLLRLQCHCQFKVEADKACQAVLEARMKEGCLPACNIIPDIMGYTPTGQGVSQAGDQKGLDDERSGLIKEVAHGRVAHERIAGKGRFQRLSKAAREGKHAPPADLRFLCKPFKEPNNDRSVRSEIVSFLEGIYQSVAETLPDVRDDPMDGGDIQIMIGAKNEAEDEYAAAVSSQIKASSGKRPRKFRHSVPILRSNQEVRFLPPGNMKDYWLQLNASRDATVWCGEFVHLKFRQQSSHAQCAECIKHKLLIRELSHHLVARQEQVRRYTEHLRSQYYDRVQYWNLRGLSRMRSGAHISCIIDSMDQSKTLLPRSDLCRAKDLSTLIRPKCHITTVIVHGHFVLMALSNHDMPKNSSVMVELMANVLSRLQSVCCLPDVHLHVQADNTVREMKNNPFLKFLSTMTGQGQACCGKLLFKTSDLGTRTRLAIGALIDYILLRKGFLSEGVPVMIQGLQGPEDLKLVDEKYWRHVDPMPQDVILRCKQYMADKDYMKCLNYFPRNVALVRLPRLVERNPIPQDYKDHLSKFLGTLRGYGLKRAADFLQAFLEERCMLVSGPRGVNRNAPANQSFAKAGRLYVEHAKRRLILESAVGSVTNCVLNFSRSSAKAKAKSGPPDETVEHVSQVIQWLREKVMPIGGPERYLKKRYSTKAALKDFAEWLDGTFPADPRCHYAMSLDKPGGVLLRPWQLGFRSDFGLPGLQEPEEVERLIELFRTDSDLPGWRRCVTMLIVVQGLRELEIDFGLLPSGFKASVGTVHATVGRFTSVHEQDWTKSAAIAKAYQLGKNEAMAVCNLKTKVSSQVLARVTDSVRVRGLRYLISHEAIAKDVLNVGWTSGREKLEAWAVPLTNGSDDTLVMLFWDRLRADHDNQPREMRKPVAFRDAWSLHKVTGGFLHFMAELKKSVSEADFERERENLMIHFMSGCLDPELGSALENSVPPGDLKSIGLLRDIINNVQHRATLEAEARNDELAKKVAEATAAQISAQLLADIDVLKQLVMCMCDFTVYPSNAKMVSRVLEQLCTVLNMSAEHMGHVQCPQNSAQTQPTVALKHRRSLEDGMISRTLDLSRNVTLLFRKDGARTSDKRPGTQACYAVFSAHKKVAQSAWSSSEPLQSGVIPDLPLISVGNMRGYDQDNRPGGAARVEQKGSECHRAILEAYLEGMDLGEHDKLVIFDLLPNRYAEFGLASCQRSLEGKTPKSFYFGVLRADQKDVQAEMATMAYNHWDSSNFCPPRSRPVEAPAESRTPLQLLTWVNGRPGWPSDVLSKFAPGSKEHDSIKKLKEEFEQICPAATETSPLVASSPANPSRAQGSPDFSIDNGKKPLDLTRLLDLQTIPNDQFTQTRLAFATGGRGKPSVAITEGFEIYLGNLGNSVLNLNATELFGFNIGQFTEQIIEGLGQEPSGLPWRLPDDLAFISVQKRVVCFCNYLHELVVNQGIAEIEESGGEAVPVSYRYTVDPLPTKKTNVFRPTRLQELEGSDADLEVKHSQLGAVCMGHFHTLLKNNDRARVVWEVEMQGTKMVPLKPKVIRGEAKVKAGSKKKVQKKPSMAAPTPEPSAAITAVSDEQEEDKDSAEDGEDKKDEPSEPSSGAHKKKPALKSKITKKPAMMAGNFAQPCWHKGTLRWGIKCGGREVVSDICHSSLVDGMGQAEVKELAAKLKKELVEAGGDQGSNKKDAEKEVEMAEAEADEEVAAAAYYDYDDDENNEEELPLVEDVPLD</sequence>
<dbReference type="PANTHER" id="PTHR33153:SF3">
    <property type="entry name" value="TRAFFICKING PROTEIN PARTICLE COMPLEX SUBUNIT 11 DOMAIN-CONTAINING PROTEIN"/>
    <property type="match status" value="1"/>
</dbReference>
<reference evidence="10 11" key="1">
    <citation type="submission" date="2016-02" db="EMBL/GenBank/DDBJ databases">
        <title>Genome analysis of coral dinoflagellate symbionts highlights evolutionary adaptations to a symbiotic lifestyle.</title>
        <authorList>
            <person name="Aranda M."/>
            <person name="Li Y."/>
            <person name="Liew Y.J."/>
            <person name="Baumgarten S."/>
            <person name="Simakov O."/>
            <person name="Wilson M."/>
            <person name="Piel J."/>
            <person name="Ashoor H."/>
            <person name="Bougouffa S."/>
            <person name="Bajic V.B."/>
            <person name="Ryu T."/>
            <person name="Ravasi T."/>
            <person name="Bayer T."/>
            <person name="Micklem G."/>
            <person name="Kim H."/>
            <person name="Bhak J."/>
            <person name="Lajeunesse T.C."/>
            <person name="Voolstra C.R."/>
        </authorList>
    </citation>
    <scope>NUCLEOTIDE SEQUENCE [LARGE SCALE GENOMIC DNA]</scope>
    <source>
        <strain evidence="10 11">CCMP2467</strain>
    </source>
</reference>
<protein>
    <recommendedName>
        <fullName evidence="1">7,8-didemethyl-8-hydroxy-5-deazariboflavin synthase</fullName>
        <ecNumber evidence="1">4.3.1.32</ecNumber>
    </recommendedName>
</protein>
<dbReference type="InterPro" id="IPR000477">
    <property type="entry name" value="RT_dom"/>
</dbReference>
<dbReference type="GO" id="GO:0051539">
    <property type="term" value="F:4 iron, 4 sulfur cluster binding"/>
    <property type="evidence" value="ECO:0007669"/>
    <property type="project" value="InterPro"/>
</dbReference>
<keyword evidence="2" id="KW-0949">S-adenosyl-L-methionine</keyword>
<dbReference type="Proteomes" id="UP000186817">
    <property type="component" value="Unassembled WGS sequence"/>
</dbReference>
<dbReference type="UniPathway" id="UPA00072"/>
<dbReference type="SUPFAM" id="SSF56112">
    <property type="entry name" value="Protein kinase-like (PK-like)"/>
    <property type="match status" value="1"/>
</dbReference>
<feature type="region of interest" description="Disordered" evidence="7">
    <location>
        <begin position="3583"/>
        <end position="3606"/>
    </location>
</feature>
<feature type="compositionally biased region" description="Basic residues" evidence="7">
    <location>
        <begin position="3879"/>
        <end position="3892"/>
    </location>
</feature>
<dbReference type="GO" id="GO:0016765">
    <property type="term" value="F:transferase activity, transferring alkyl or aryl (other than methyl) groups"/>
    <property type="evidence" value="ECO:0007669"/>
    <property type="project" value="InterPro"/>
</dbReference>
<dbReference type="OrthoDB" id="425681at2759"/>
<accession>A0A1Q9DVM3</accession>
<dbReference type="Gene3D" id="3.60.10.10">
    <property type="entry name" value="Endonuclease/exonuclease/phosphatase"/>
    <property type="match status" value="1"/>
</dbReference>
<dbReference type="Gene3D" id="1.10.510.10">
    <property type="entry name" value="Transferase(Phosphotransferase) domain 1"/>
    <property type="match status" value="1"/>
</dbReference>
<keyword evidence="5" id="KW-0411">Iron-sulfur</keyword>
<evidence type="ECO:0000256" key="2">
    <source>
        <dbReference type="ARBA" id="ARBA00022691"/>
    </source>
</evidence>
<dbReference type="InterPro" id="IPR013087">
    <property type="entry name" value="Znf_C2H2_type"/>
</dbReference>
<keyword evidence="3" id="KW-0479">Metal-binding</keyword>
<dbReference type="PROSITE" id="PS00028">
    <property type="entry name" value="ZINC_FINGER_C2H2_1"/>
    <property type="match status" value="1"/>
</dbReference>
<feature type="region of interest" description="Disordered" evidence="7">
    <location>
        <begin position="1968"/>
        <end position="2056"/>
    </location>
</feature>
<proteinExistence type="inferred from homology"/>
<dbReference type="SUPFAM" id="SSF102114">
    <property type="entry name" value="Radical SAM enzymes"/>
    <property type="match status" value="1"/>
</dbReference>
<feature type="compositionally biased region" description="Basic and acidic residues" evidence="7">
    <location>
        <begin position="3960"/>
        <end position="3970"/>
    </location>
</feature>
<feature type="region of interest" description="Disordered" evidence="7">
    <location>
        <begin position="3821"/>
        <end position="3894"/>
    </location>
</feature>
<dbReference type="Gene3D" id="3.20.20.70">
    <property type="entry name" value="Aldolase class I"/>
    <property type="match status" value="1"/>
</dbReference>
<dbReference type="Gene3D" id="3.40.50.150">
    <property type="entry name" value="Vaccinia Virus protein VP39"/>
    <property type="match status" value="1"/>
</dbReference>
<dbReference type="EC" id="4.3.1.32" evidence="1"/>
<evidence type="ECO:0000256" key="7">
    <source>
        <dbReference type="SAM" id="MobiDB-lite"/>
    </source>
</evidence>
<evidence type="ECO:0000256" key="1">
    <source>
        <dbReference type="ARBA" id="ARBA00012126"/>
    </source>
</evidence>
<dbReference type="InterPro" id="IPR006638">
    <property type="entry name" value="Elp3/MiaA/NifB-like_rSAM"/>
</dbReference>